<evidence type="ECO:0000256" key="1">
    <source>
        <dbReference type="ARBA" id="ARBA00022801"/>
    </source>
</evidence>
<dbReference type="Pfam" id="PF13286">
    <property type="entry name" value="HD_assoc"/>
    <property type="match status" value="1"/>
</dbReference>
<evidence type="ECO:0000256" key="3">
    <source>
        <dbReference type="SAM" id="MobiDB-lite"/>
    </source>
</evidence>
<dbReference type="NCBIfam" id="NF002829">
    <property type="entry name" value="PRK03007.1"/>
    <property type="match status" value="1"/>
</dbReference>
<dbReference type="EMBL" id="QEOP01000002">
    <property type="protein sequence ID" value="PVZ94146.1"/>
    <property type="molecule type" value="Genomic_DNA"/>
</dbReference>
<dbReference type="Pfam" id="PF01966">
    <property type="entry name" value="HD"/>
    <property type="match status" value="1"/>
</dbReference>
<protein>
    <recommendedName>
        <fullName evidence="2">Deoxyguanosinetriphosphate triphosphohydrolase-like protein</fullName>
    </recommendedName>
</protein>
<proteinExistence type="inferred from homology"/>
<comment type="caution">
    <text evidence="5">The sequence shown here is derived from an EMBL/GenBank/DDBJ whole genome shotgun (WGS) entry which is preliminary data.</text>
</comment>
<dbReference type="Proteomes" id="UP000244893">
    <property type="component" value="Unassembled WGS sequence"/>
</dbReference>
<feature type="domain" description="HD" evidence="4">
    <location>
        <begin position="192"/>
        <end position="344"/>
    </location>
</feature>
<evidence type="ECO:0000256" key="2">
    <source>
        <dbReference type="HAMAP-Rule" id="MF_01212"/>
    </source>
</evidence>
<sequence>MTPSSRRLSARSRSRSVGTPSCSSSSSAVRTAARATSASTSPGTSRGTPSVERSVRPSRPPTVSSASTTCSPNSTPTSRTPARRPRVSAVAPAPPSVPSCPRTGSTAVSSPPQPDRRWRVPNSRTAVAESSDLGNGYTAFDAERWLPEEHSSRRSDFARDRARLLHSSALRRLAAKTQVLSPTAGLDFARNRLTHSLEVAQVGREIGASLGLNPDVVDTACLAHDLGHPPFGHNGEKALSDWAVDIGGFEGNAQSLRLLTRLEPKAFGADGRPYGLNLTRASLDASCKYPWPASRSVADPSGRAKFGFYTDDTGAFEWLRRDAPVGVRCIEAQVMDLSDDIAYSVHDFEDAVTGGYIDVAALGDPVGHDELVRAMHAWIGGEYDHSQLMAAFERLGELPFWLSTWDGSRRDQGRLKNLTSQLIGRFAGSATRATREAYPSENLARFGANVVVPSSIGAEIAVMKGIVAAFVMTSTSREPVYLQQREILRELADVLVERPAALDPAFRADYAEADSEEGRRRAVVDQVASLTDQSALAWHERLIG</sequence>
<dbReference type="GO" id="GO:0008832">
    <property type="term" value="F:dGTPase activity"/>
    <property type="evidence" value="ECO:0007669"/>
    <property type="project" value="TreeGrafter"/>
</dbReference>
<reference evidence="5 6" key="1">
    <citation type="submission" date="2018-05" db="EMBL/GenBank/DDBJ databases">
        <title>Amnibacterium sp. M8JJ-5, whole genome shotgun sequence.</title>
        <authorList>
            <person name="Tuo L."/>
        </authorList>
    </citation>
    <scope>NUCLEOTIDE SEQUENCE [LARGE SCALE GENOMIC DNA]</scope>
    <source>
        <strain evidence="5 6">M8JJ-5</strain>
    </source>
</reference>
<dbReference type="SMART" id="SM00471">
    <property type="entry name" value="HDc"/>
    <property type="match status" value="1"/>
</dbReference>
<dbReference type="InterPro" id="IPR023023">
    <property type="entry name" value="dNTPase_2"/>
</dbReference>
<gene>
    <name evidence="5" type="ORF">DDQ50_10385</name>
</gene>
<dbReference type="PANTHER" id="PTHR11373">
    <property type="entry name" value="DEOXYNUCLEOSIDE TRIPHOSPHATE TRIPHOSPHOHYDROLASE"/>
    <property type="match status" value="1"/>
</dbReference>
<feature type="compositionally biased region" description="Low complexity" evidence="3">
    <location>
        <begin position="15"/>
        <end position="52"/>
    </location>
</feature>
<dbReference type="InterPro" id="IPR026875">
    <property type="entry name" value="PHydrolase_assoc_dom"/>
</dbReference>
<dbReference type="AlphaFoldDB" id="A0A2V1HNH8"/>
<keyword evidence="1 2" id="KW-0378">Hydrolase</keyword>
<dbReference type="PROSITE" id="PS51831">
    <property type="entry name" value="HD"/>
    <property type="match status" value="1"/>
</dbReference>
<evidence type="ECO:0000313" key="6">
    <source>
        <dbReference type="Proteomes" id="UP000244893"/>
    </source>
</evidence>
<dbReference type="CDD" id="cd00077">
    <property type="entry name" value="HDc"/>
    <property type="match status" value="1"/>
</dbReference>
<dbReference type="NCBIfam" id="TIGR01353">
    <property type="entry name" value="dGTP_triPase"/>
    <property type="match status" value="1"/>
</dbReference>
<organism evidence="5 6">
    <name type="scientific">Amnibacterium flavum</name>
    <dbReference type="NCBI Taxonomy" id="2173173"/>
    <lineage>
        <taxon>Bacteria</taxon>
        <taxon>Bacillati</taxon>
        <taxon>Actinomycetota</taxon>
        <taxon>Actinomycetes</taxon>
        <taxon>Micrococcales</taxon>
        <taxon>Microbacteriaceae</taxon>
        <taxon>Amnibacterium</taxon>
    </lineage>
</organism>
<dbReference type="HAMAP" id="MF_01212">
    <property type="entry name" value="dGTPase_type2"/>
    <property type="match status" value="1"/>
</dbReference>
<feature type="compositionally biased region" description="Low complexity" evidence="3">
    <location>
        <begin position="61"/>
        <end position="80"/>
    </location>
</feature>
<comment type="similarity">
    <text evidence="2">Belongs to the dGTPase family. Type 2 subfamily.</text>
</comment>
<dbReference type="PANTHER" id="PTHR11373:SF32">
    <property type="entry name" value="DEOXYGUANOSINETRIPHOSPHATE TRIPHOSPHOHYDROLASE"/>
    <property type="match status" value="1"/>
</dbReference>
<dbReference type="GO" id="GO:0006203">
    <property type="term" value="P:dGTP catabolic process"/>
    <property type="evidence" value="ECO:0007669"/>
    <property type="project" value="TreeGrafter"/>
</dbReference>
<evidence type="ECO:0000313" key="5">
    <source>
        <dbReference type="EMBL" id="PVZ94146.1"/>
    </source>
</evidence>
<dbReference type="InterPro" id="IPR006674">
    <property type="entry name" value="HD_domain"/>
</dbReference>
<dbReference type="InterPro" id="IPR050135">
    <property type="entry name" value="dGTPase-like"/>
</dbReference>
<dbReference type="SUPFAM" id="SSF109604">
    <property type="entry name" value="HD-domain/PDEase-like"/>
    <property type="match status" value="1"/>
</dbReference>
<feature type="region of interest" description="Disordered" evidence="3">
    <location>
        <begin position="1"/>
        <end position="134"/>
    </location>
</feature>
<keyword evidence="6" id="KW-1185">Reference proteome</keyword>
<accession>A0A2V1HNH8</accession>
<dbReference type="Gene3D" id="1.10.3210.10">
    <property type="entry name" value="Hypothetical protein af1432"/>
    <property type="match status" value="1"/>
</dbReference>
<dbReference type="InterPro" id="IPR003607">
    <property type="entry name" value="HD/PDEase_dom"/>
</dbReference>
<dbReference type="InterPro" id="IPR006261">
    <property type="entry name" value="dGTPase"/>
</dbReference>
<name>A0A2V1HNH8_9MICO</name>
<dbReference type="OrthoDB" id="9803619at2"/>
<evidence type="ECO:0000259" key="4">
    <source>
        <dbReference type="PROSITE" id="PS51831"/>
    </source>
</evidence>